<evidence type="ECO:0000313" key="4">
    <source>
        <dbReference type="Ensembl" id="ENSTMTP00000022824.1"/>
    </source>
</evidence>
<evidence type="ECO:0000256" key="2">
    <source>
        <dbReference type="ARBA" id="ARBA00023043"/>
    </source>
</evidence>
<accession>A0A674JUH5</accession>
<proteinExistence type="predicted"/>
<dbReference type="PANTHER" id="PTHR24198">
    <property type="entry name" value="ANKYRIN REPEAT AND PROTEIN KINASE DOMAIN-CONTAINING PROTEIN"/>
    <property type="match status" value="1"/>
</dbReference>
<dbReference type="Gene3D" id="1.25.40.20">
    <property type="entry name" value="Ankyrin repeat-containing domain"/>
    <property type="match status" value="2"/>
</dbReference>
<dbReference type="InterPro" id="IPR002110">
    <property type="entry name" value="Ankyrin_rpt"/>
</dbReference>
<dbReference type="PROSITE" id="PS50297">
    <property type="entry name" value="ANK_REP_REGION"/>
    <property type="match status" value="2"/>
</dbReference>
<dbReference type="Pfam" id="PF12796">
    <property type="entry name" value="Ank_2"/>
    <property type="match status" value="1"/>
</dbReference>
<feature type="repeat" description="ANK" evidence="3">
    <location>
        <begin position="114"/>
        <end position="146"/>
    </location>
</feature>
<keyword evidence="2 3" id="KW-0040">ANK repeat</keyword>
<keyword evidence="5" id="KW-1185">Reference proteome</keyword>
<dbReference type="PROSITE" id="PS50088">
    <property type="entry name" value="ANK_REPEAT"/>
    <property type="match status" value="4"/>
</dbReference>
<feature type="repeat" description="ANK" evidence="3">
    <location>
        <begin position="213"/>
        <end position="245"/>
    </location>
</feature>
<dbReference type="Proteomes" id="UP000472274">
    <property type="component" value="Unplaced"/>
</dbReference>
<dbReference type="GO" id="GO:0005737">
    <property type="term" value="C:cytoplasm"/>
    <property type="evidence" value="ECO:0007669"/>
    <property type="project" value="TreeGrafter"/>
</dbReference>
<dbReference type="PANTHER" id="PTHR24198:SF189">
    <property type="entry name" value="ANKYRIN REPEAT AND SOCS BOX PROTEIN 16"/>
    <property type="match status" value="1"/>
</dbReference>
<dbReference type="InParanoid" id="A0A674JUH5"/>
<evidence type="ECO:0000256" key="1">
    <source>
        <dbReference type="ARBA" id="ARBA00022737"/>
    </source>
</evidence>
<evidence type="ECO:0000256" key="3">
    <source>
        <dbReference type="PROSITE-ProRule" id="PRU00023"/>
    </source>
</evidence>
<dbReference type="SUPFAM" id="SSF48403">
    <property type="entry name" value="Ankyrin repeat"/>
    <property type="match status" value="1"/>
</dbReference>
<dbReference type="InterPro" id="IPR036770">
    <property type="entry name" value="Ankyrin_rpt-contain_sf"/>
</dbReference>
<dbReference type="AlphaFoldDB" id="A0A674JUH5"/>
<keyword evidence="1" id="KW-0677">Repeat</keyword>
<sequence length="352" mass="38180">MSRETFAFTSSTLRALRLQRERLEWEDRRRALSRQCLTRRFPPATSSSLLPKPARRPRYCRDPAVHNVLYTGDLQTIKNIFKDEAIANVIVETVSEELMWSAELGLWVLSPQKKHTSPLRIAAARGYRDCVKHLILQGAEVDAVVGGKAALHDSCIHQRAECSQLLLSYGANANVLSEEGLAPLHLCTSPETLRCAELLLEHGALVNLSTRDRRTTPLHVAAEHGLEAHLQLYLCYGAALAHRNREGETALNAACASADKPTEAELLLLGPSCPGSRAEFLRPDPVLRFLGGSGASGDVAGKVLIQSRGEVQRAWIWRLTGGLAPRSGASGAAAGQASAMGCPGGTCWGQRV</sequence>
<dbReference type="SMART" id="SM00248">
    <property type="entry name" value="ANK"/>
    <property type="match status" value="4"/>
</dbReference>
<feature type="repeat" description="ANK" evidence="3">
    <location>
        <begin position="179"/>
        <end position="211"/>
    </location>
</feature>
<protein>
    <submittedName>
        <fullName evidence="4">Ankyrin repeat and SOCS box containing 16</fullName>
    </submittedName>
</protein>
<organism evidence="4 5">
    <name type="scientific">Terrapene triunguis</name>
    <name type="common">Three-toed box turtle</name>
    <dbReference type="NCBI Taxonomy" id="2587831"/>
    <lineage>
        <taxon>Eukaryota</taxon>
        <taxon>Metazoa</taxon>
        <taxon>Chordata</taxon>
        <taxon>Craniata</taxon>
        <taxon>Vertebrata</taxon>
        <taxon>Euteleostomi</taxon>
        <taxon>Archelosauria</taxon>
        <taxon>Testudinata</taxon>
        <taxon>Testudines</taxon>
        <taxon>Cryptodira</taxon>
        <taxon>Durocryptodira</taxon>
        <taxon>Testudinoidea</taxon>
        <taxon>Emydidae</taxon>
        <taxon>Terrapene</taxon>
    </lineage>
</organism>
<reference evidence="4" key="2">
    <citation type="submission" date="2025-09" db="UniProtKB">
        <authorList>
            <consortium name="Ensembl"/>
        </authorList>
    </citation>
    <scope>IDENTIFICATION</scope>
</reference>
<reference evidence="4" key="1">
    <citation type="submission" date="2025-08" db="UniProtKB">
        <authorList>
            <consortium name="Ensembl"/>
        </authorList>
    </citation>
    <scope>IDENTIFICATION</scope>
</reference>
<feature type="repeat" description="ANK" evidence="3">
    <location>
        <begin position="146"/>
        <end position="178"/>
    </location>
</feature>
<evidence type="ECO:0000313" key="5">
    <source>
        <dbReference type="Proteomes" id="UP000472274"/>
    </source>
</evidence>
<gene>
    <name evidence="4" type="primary">ASB16</name>
</gene>
<name>A0A674JUH5_9SAUR</name>
<dbReference type="Ensembl" id="ENSTMTT00000023632.1">
    <property type="protein sequence ID" value="ENSTMTP00000022824.1"/>
    <property type="gene ID" value="ENSTMTG00000016666.1"/>
</dbReference>
<dbReference type="GeneTree" id="ENSGT00940000160773"/>